<accession>A0A915HLI7</accession>
<dbReference type="WBParaSite" id="nRc.2.0.1.t02345-RA">
    <property type="protein sequence ID" value="nRc.2.0.1.t02345-RA"/>
    <property type="gene ID" value="nRc.2.0.1.g02345"/>
</dbReference>
<protein>
    <submittedName>
        <fullName evidence="2">Uncharacterized protein</fullName>
    </submittedName>
</protein>
<dbReference type="AlphaFoldDB" id="A0A915HLI7"/>
<reference evidence="2" key="1">
    <citation type="submission" date="2022-11" db="UniProtKB">
        <authorList>
            <consortium name="WormBaseParasite"/>
        </authorList>
    </citation>
    <scope>IDENTIFICATION</scope>
</reference>
<name>A0A915HLI7_ROMCU</name>
<organism evidence="1 2">
    <name type="scientific">Romanomermis culicivorax</name>
    <name type="common">Nematode worm</name>
    <dbReference type="NCBI Taxonomy" id="13658"/>
    <lineage>
        <taxon>Eukaryota</taxon>
        <taxon>Metazoa</taxon>
        <taxon>Ecdysozoa</taxon>
        <taxon>Nematoda</taxon>
        <taxon>Enoplea</taxon>
        <taxon>Dorylaimia</taxon>
        <taxon>Mermithida</taxon>
        <taxon>Mermithoidea</taxon>
        <taxon>Mermithidae</taxon>
        <taxon>Romanomermis</taxon>
    </lineage>
</organism>
<sequence>MGCMKRIENVQTNKEKRWVESHEYHFIDLFTMVVQQGVLEEIQQKFSFSIIKLKKKIKADSFTLQDKCWLCDSDHVFTMLINTSNIMIPWETCI</sequence>
<proteinExistence type="predicted"/>
<evidence type="ECO:0000313" key="1">
    <source>
        <dbReference type="Proteomes" id="UP000887565"/>
    </source>
</evidence>
<keyword evidence="1" id="KW-1185">Reference proteome</keyword>
<evidence type="ECO:0000313" key="2">
    <source>
        <dbReference type="WBParaSite" id="nRc.2.0.1.t02345-RA"/>
    </source>
</evidence>
<dbReference type="Proteomes" id="UP000887565">
    <property type="component" value="Unplaced"/>
</dbReference>